<gene>
    <name evidence="1" type="ORF">Indivirus_5_36</name>
</gene>
<name>A0A1V0SDX5_9VIRU</name>
<dbReference type="EMBL" id="KY684089">
    <property type="protein sequence ID" value="ARF09913.1"/>
    <property type="molecule type" value="Genomic_DNA"/>
</dbReference>
<evidence type="ECO:0000313" key="1">
    <source>
        <dbReference type="EMBL" id="ARF09913.1"/>
    </source>
</evidence>
<proteinExistence type="predicted"/>
<organism evidence="1">
    <name type="scientific">Indivirus ILV1</name>
    <dbReference type="NCBI Taxonomy" id="1977633"/>
    <lineage>
        <taxon>Viruses</taxon>
        <taxon>Varidnaviria</taxon>
        <taxon>Bamfordvirae</taxon>
        <taxon>Nucleocytoviricota</taxon>
        <taxon>Megaviricetes</taxon>
        <taxon>Imitervirales</taxon>
        <taxon>Mimiviridae</taxon>
        <taxon>Klosneuvirinae</taxon>
        <taxon>Indivirus</taxon>
    </lineage>
</organism>
<accession>A0A1V0SDX5</accession>
<protein>
    <submittedName>
        <fullName evidence="1">Uncharacterized protein</fullName>
    </submittedName>
</protein>
<sequence length="134" mass="16168">MNYQTSYIVSFNDIHDKSIELPILYFHPPSINFFENHKIPKHKNSIISTQTTTDDDRIKNIHAVLENIKLYFDHNWIVKIEHYNHKKTNTYSEYVLYEREWVFLNSFSDQKLNILNLNLITPSEFIEYITKKSK</sequence>
<reference evidence="1" key="1">
    <citation type="journal article" date="2017" name="Science">
        <title>Giant viruses with an expanded complement of translation system components.</title>
        <authorList>
            <person name="Schulz F."/>
            <person name="Yutin N."/>
            <person name="Ivanova N.N."/>
            <person name="Ortega D.R."/>
            <person name="Lee T.K."/>
            <person name="Vierheilig J."/>
            <person name="Daims H."/>
            <person name="Horn M."/>
            <person name="Wagner M."/>
            <person name="Jensen G.J."/>
            <person name="Kyrpides N.C."/>
            <person name="Koonin E.V."/>
            <person name="Woyke T."/>
        </authorList>
    </citation>
    <scope>NUCLEOTIDE SEQUENCE</scope>
    <source>
        <strain evidence="1">ILV1</strain>
    </source>
</reference>